<dbReference type="InterPro" id="IPR036271">
    <property type="entry name" value="Tet_transcr_reg_TetR-rel_C_sf"/>
</dbReference>
<dbReference type="STRING" id="1603606.DSOUD_2498"/>
<dbReference type="InterPro" id="IPR001647">
    <property type="entry name" value="HTH_TetR"/>
</dbReference>
<feature type="domain" description="HTH tetR-type" evidence="3">
    <location>
        <begin position="6"/>
        <end position="66"/>
    </location>
</feature>
<dbReference type="Gene3D" id="1.10.357.10">
    <property type="entry name" value="Tetracycline Repressor, domain 2"/>
    <property type="match status" value="1"/>
</dbReference>
<dbReference type="AlphaFoldDB" id="A0A0M4D3W4"/>
<dbReference type="KEGG" id="des:DSOUD_2498"/>
<evidence type="ECO:0000313" key="4">
    <source>
        <dbReference type="EMBL" id="ALC17251.1"/>
    </source>
</evidence>
<evidence type="ECO:0000256" key="1">
    <source>
        <dbReference type="ARBA" id="ARBA00023125"/>
    </source>
</evidence>
<proteinExistence type="predicted"/>
<dbReference type="InterPro" id="IPR054422">
    <property type="entry name" value="TetR-like_HI_0893_C"/>
</dbReference>
<dbReference type="GO" id="GO:0000976">
    <property type="term" value="F:transcription cis-regulatory region binding"/>
    <property type="evidence" value="ECO:0007669"/>
    <property type="project" value="TreeGrafter"/>
</dbReference>
<gene>
    <name evidence="4" type="ORF">DSOUD_2498</name>
</gene>
<protein>
    <submittedName>
        <fullName evidence="4">Transcriptional regulator, TetR family</fullName>
    </submittedName>
</protein>
<evidence type="ECO:0000313" key="5">
    <source>
        <dbReference type="Proteomes" id="UP000057158"/>
    </source>
</evidence>
<keyword evidence="1 2" id="KW-0238">DNA-binding</keyword>
<evidence type="ECO:0000256" key="2">
    <source>
        <dbReference type="PROSITE-ProRule" id="PRU00335"/>
    </source>
</evidence>
<sequence length="194" mass="22183">MTQEKKDKRCAILQAALEIFAENGFHGSPTSMIAEKAGVGTGTLYRYFENKDDLIRELHKEMDLRAREVILTDYATTLPIPERFFKLFSNLIHYTTANPREFRFLEQFYNSPYGIAVRQARLQDPENLEADPFVALFGEAKKEGFIVNLPTEVLMALTAGPAFFLTRSKLAGFINLDEELIQNTIQALWKAIKR</sequence>
<dbReference type="PRINTS" id="PR00455">
    <property type="entry name" value="HTHTETR"/>
</dbReference>
<keyword evidence="5" id="KW-1185">Reference proteome</keyword>
<evidence type="ECO:0000259" key="3">
    <source>
        <dbReference type="PROSITE" id="PS50977"/>
    </source>
</evidence>
<dbReference type="InterPro" id="IPR050109">
    <property type="entry name" value="HTH-type_TetR-like_transc_reg"/>
</dbReference>
<dbReference type="PROSITE" id="PS50977">
    <property type="entry name" value="HTH_TETR_2"/>
    <property type="match status" value="1"/>
</dbReference>
<feature type="DNA-binding region" description="H-T-H motif" evidence="2">
    <location>
        <begin position="29"/>
        <end position="48"/>
    </location>
</feature>
<dbReference type="PATRIC" id="fig|1603606.3.peg.2702"/>
<dbReference type="RefSeq" id="WP_053551276.1">
    <property type="nucleotide sequence ID" value="NZ_CP010802.1"/>
</dbReference>
<dbReference type="PANTHER" id="PTHR30055:SF207">
    <property type="entry name" value="HTH-TYPE TRANSCRIPTIONAL REPRESSOR FATR"/>
    <property type="match status" value="1"/>
</dbReference>
<dbReference type="GO" id="GO:0003700">
    <property type="term" value="F:DNA-binding transcription factor activity"/>
    <property type="evidence" value="ECO:0007669"/>
    <property type="project" value="TreeGrafter"/>
</dbReference>
<organism evidence="4 5">
    <name type="scientific">Desulfuromonas soudanensis</name>
    <dbReference type="NCBI Taxonomy" id="1603606"/>
    <lineage>
        <taxon>Bacteria</taxon>
        <taxon>Pseudomonadati</taxon>
        <taxon>Thermodesulfobacteriota</taxon>
        <taxon>Desulfuromonadia</taxon>
        <taxon>Desulfuromonadales</taxon>
        <taxon>Desulfuromonadaceae</taxon>
        <taxon>Desulfuromonas</taxon>
    </lineage>
</organism>
<dbReference type="SUPFAM" id="SSF48498">
    <property type="entry name" value="Tetracyclin repressor-like, C-terminal domain"/>
    <property type="match status" value="1"/>
</dbReference>
<dbReference type="InterPro" id="IPR009057">
    <property type="entry name" value="Homeodomain-like_sf"/>
</dbReference>
<dbReference type="SUPFAM" id="SSF46689">
    <property type="entry name" value="Homeodomain-like"/>
    <property type="match status" value="1"/>
</dbReference>
<name>A0A0M4D3W4_9BACT</name>
<dbReference type="OrthoDB" id="6430772at2"/>
<dbReference type="Pfam" id="PF22604">
    <property type="entry name" value="TetR_HI_0893_C"/>
    <property type="match status" value="1"/>
</dbReference>
<accession>A0A0M4D3W4</accession>
<dbReference type="EMBL" id="CP010802">
    <property type="protein sequence ID" value="ALC17251.1"/>
    <property type="molecule type" value="Genomic_DNA"/>
</dbReference>
<dbReference type="Pfam" id="PF00440">
    <property type="entry name" value="TetR_N"/>
    <property type="match status" value="1"/>
</dbReference>
<reference evidence="4 5" key="1">
    <citation type="submission" date="2015-07" db="EMBL/GenBank/DDBJ databases">
        <title>Isolation and Genomic Characterization of a Novel Halophilic Metal-Reducing Deltaproteobacterium from the Deep Subsurface.</title>
        <authorList>
            <person name="Badalamenti J.P."/>
            <person name="Summers Z.M."/>
            <person name="Gralnick J.A."/>
            <person name="Bond D.R."/>
        </authorList>
    </citation>
    <scope>NUCLEOTIDE SEQUENCE [LARGE SCALE GENOMIC DNA]</scope>
    <source>
        <strain evidence="4 5">WTL</strain>
    </source>
</reference>
<dbReference type="Proteomes" id="UP000057158">
    <property type="component" value="Chromosome"/>
</dbReference>
<dbReference type="PANTHER" id="PTHR30055">
    <property type="entry name" value="HTH-TYPE TRANSCRIPTIONAL REGULATOR RUTR"/>
    <property type="match status" value="1"/>
</dbReference>